<comment type="caution">
    <text evidence="2">The sequence shown here is derived from an EMBL/GenBank/DDBJ whole genome shotgun (WGS) entry which is preliminary data.</text>
</comment>
<feature type="non-terminal residue" evidence="2">
    <location>
        <position position="1"/>
    </location>
</feature>
<dbReference type="EMBL" id="BDIP01003878">
    <property type="protein sequence ID" value="GIQ88227.1"/>
    <property type="molecule type" value="Genomic_DNA"/>
</dbReference>
<keyword evidence="3" id="KW-1185">Reference proteome</keyword>
<feature type="region of interest" description="Disordered" evidence="1">
    <location>
        <begin position="349"/>
        <end position="376"/>
    </location>
</feature>
<organism evidence="2 3">
    <name type="scientific">Kipferlia bialata</name>
    <dbReference type="NCBI Taxonomy" id="797122"/>
    <lineage>
        <taxon>Eukaryota</taxon>
        <taxon>Metamonada</taxon>
        <taxon>Carpediemonas-like organisms</taxon>
        <taxon>Kipferlia</taxon>
    </lineage>
</organism>
<feature type="region of interest" description="Disordered" evidence="1">
    <location>
        <begin position="272"/>
        <end position="324"/>
    </location>
</feature>
<proteinExistence type="predicted"/>
<dbReference type="AlphaFoldDB" id="A0A9K3GMC3"/>
<feature type="compositionally biased region" description="Basic and acidic residues" evidence="1">
    <location>
        <begin position="312"/>
        <end position="324"/>
    </location>
</feature>
<evidence type="ECO:0000313" key="2">
    <source>
        <dbReference type="EMBL" id="GIQ88227.1"/>
    </source>
</evidence>
<feature type="compositionally biased region" description="Basic and acidic residues" evidence="1">
    <location>
        <begin position="294"/>
        <end position="304"/>
    </location>
</feature>
<accession>A0A9K3GMC3</accession>
<feature type="region of interest" description="Disordered" evidence="1">
    <location>
        <begin position="195"/>
        <end position="248"/>
    </location>
</feature>
<name>A0A9K3GMC3_9EUKA</name>
<feature type="compositionally biased region" description="Basic and acidic residues" evidence="1">
    <location>
        <begin position="103"/>
        <end position="135"/>
    </location>
</feature>
<feature type="region of interest" description="Disordered" evidence="1">
    <location>
        <begin position="1"/>
        <end position="22"/>
    </location>
</feature>
<feature type="non-terminal residue" evidence="2">
    <location>
        <position position="449"/>
    </location>
</feature>
<evidence type="ECO:0000256" key="1">
    <source>
        <dbReference type="SAM" id="MobiDB-lite"/>
    </source>
</evidence>
<feature type="compositionally biased region" description="Basic and acidic residues" evidence="1">
    <location>
        <begin position="54"/>
        <end position="68"/>
    </location>
</feature>
<feature type="compositionally biased region" description="Basic and acidic residues" evidence="1">
    <location>
        <begin position="223"/>
        <end position="242"/>
    </location>
</feature>
<feature type="region of interest" description="Disordered" evidence="1">
    <location>
        <begin position="35"/>
        <end position="135"/>
    </location>
</feature>
<reference evidence="2 3" key="1">
    <citation type="journal article" date="2018" name="PLoS ONE">
        <title>The draft genome of Kipferlia bialata reveals reductive genome evolution in fornicate parasites.</title>
        <authorList>
            <person name="Tanifuji G."/>
            <person name="Takabayashi S."/>
            <person name="Kume K."/>
            <person name="Takagi M."/>
            <person name="Nakayama T."/>
            <person name="Kamikawa R."/>
            <person name="Inagaki Y."/>
            <person name="Hashimoto T."/>
        </authorList>
    </citation>
    <scope>NUCLEOTIDE SEQUENCE [LARGE SCALE GENOMIC DNA]</scope>
    <source>
        <strain evidence="2">NY0173</strain>
    </source>
</reference>
<gene>
    <name evidence="2" type="ORF">KIPB_010432</name>
</gene>
<feature type="compositionally biased region" description="Basic and acidic residues" evidence="1">
    <location>
        <begin position="1"/>
        <end position="16"/>
    </location>
</feature>
<dbReference type="Proteomes" id="UP000265618">
    <property type="component" value="Unassembled WGS sequence"/>
</dbReference>
<protein>
    <submittedName>
        <fullName evidence="2">Uncharacterized protein</fullName>
    </submittedName>
</protein>
<feature type="compositionally biased region" description="Basic and acidic residues" evidence="1">
    <location>
        <begin position="352"/>
        <end position="368"/>
    </location>
</feature>
<sequence length="449" mass="50493">ALRDGDLHTSSVHEEASYLESNSALRDLESSALRVSGLDDDGSYLDSMISPSPLKRDRQLEDTAREGEGTPSAPTYKGAERERDSLPDAPSHALSRLPVDISPLREGERERVEGQMERERELARKEEMEREREWRKTEGLYLDTQVEGEEIDVELTPIRDPISPLREPLHERERENLRVERHLQLDYSVETTLTPIREPVDEPVETVSGRGREADTPLAQSGIEREREIGGEREREREREIGSDMAVITAEDLVTEGLGSTARERAHMRVLQREREREQGVVASGESPLPRPLSLRERERERDVIGTPAGVGKERERQRERERERVVVEQEMPLAAAEASPYRKAYTPGKLEIAREESRDRRERERGPQRQQGGVPLCQNCTVQTVERVMPAEGHTSGTGSAPSSPTPFECDMLGVGEIELPAPHKAVFVSTSQSHALITSDLGGVFCL</sequence>
<evidence type="ECO:0000313" key="3">
    <source>
        <dbReference type="Proteomes" id="UP000265618"/>
    </source>
</evidence>